<gene>
    <name evidence="7" type="ORF">JTE90_015421</name>
</gene>
<dbReference type="GO" id="GO:0005737">
    <property type="term" value="C:cytoplasm"/>
    <property type="evidence" value="ECO:0007669"/>
    <property type="project" value="TreeGrafter"/>
</dbReference>
<evidence type="ECO:0000256" key="3">
    <source>
        <dbReference type="ARBA" id="ARBA00023004"/>
    </source>
</evidence>
<evidence type="ECO:0000313" key="7">
    <source>
        <dbReference type="EMBL" id="KAG8176955.1"/>
    </source>
</evidence>
<dbReference type="GO" id="GO:0016712">
    <property type="term" value="F:oxidoreductase activity, acting on paired donors, with incorporation or reduction of molecular oxygen, reduced flavin or flavoprotein as one donor, and incorporation of one atom of oxygen"/>
    <property type="evidence" value="ECO:0007669"/>
    <property type="project" value="TreeGrafter"/>
</dbReference>
<comment type="caution">
    <text evidence="7">The sequence shown here is derived from an EMBL/GenBank/DDBJ whole genome shotgun (WGS) entry which is preliminary data.</text>
</comment>
<evidence type="ECO:0008006" key="9">
    <source>
        <dbReference type="Google" id="ProtNLM"/>
    </source>
</evidence>
<dbReference type="SUPFAM" id="SSF48264">
    <property type="entry name" value="Cytochrome P450"/>
    <property type="match status" value="1"/>
</dbReference>
<name>A0AAV6TY13_9ARAC</name>
<protein>
    <recommendedName>
        <fullName evidence="9">Cytochrome P450</fullName>
    </recommendedName>
</protein>
<evidence type="ECO:0000256" key="1">
    <source>
        <dbReference type="ARBA" id="ARBA00010617"/>
    </source>
</evidence>
<comment type="cofactor">
    <cofactor evidence="5">
        <name>heme</name>
        <dbReference type="ChEBI" id="CHEBI:30413"/>
    </cofactor>
</comment>
<dbReference type="InterPro" id="IPR002401">
    <property type="entry name" value="Cyt_P450_E_grp-I"/>
</dbReference>
<evidence type="ECO:0000256" key="6">
    <source>
        <dbReference type="RuleBase" id="RU000461"/>
    </source>
</evidence>
<dbReference type="Proteomes" id="UP000827092">
    <property type="component" value="Unassembled WGS sequence"/>
</dbReference>
<dbReference type="AlphaFoldDB" id="A0AAV6TY13"/>
<dbReference type="EMBL" id="JAFNEN010000837">
    <property type="protein sequence ID" value="KAG8176955.1"/>
    <property type="molecule type" value="Genomic_DNA"/>
</dbReference>
<dbReference type="PANTHER" id="PTHR24300:SF397">
    <property type="entry name" value="CYTOCHROME P450 2U1"/>
    <property type="match status" value="1"/>
</dbReference>
<evidence type="ECO:0000256" key="5">
    <source>
        <dbReference type="PIRSR" id="PIRSR602401-1"/>
    </source>
</evidence>
<dbReference type="Gene3D" id="1.10.630.10">
    <property type="entry name" value="Cytochrome P450"/>
    <property type="match status" value="1"/>
</dbReference>
<dbReference type="GO" id="GO:0006805">
    <property type="term" value="P:xenobiotic metabolic process"/>
    <property type="evidence" value="ECO:0007669"/>
    <property type="project" value="TreeGrafter"/>
</dbReference>
<dbReference type="PRINTS" id="PR00463">
    <property type="entry name" value="EP450I"/>
</dbReference>
<keyword evidence="6" id="KW-0560">Oxidoreductase</keyword>
<dbReference type="PRINTS" id="PR00385">
    <property type="entry name" value="P450"/>
</dbReference>
<dbReference type="InterPro" id="IPR017972">
    <property type="entry name" value="Cyt_P450_CS"/>
</dbReference>
<feature type="binding site" description="axial binding residue" evidence="5">
    <location>
        <position position="467"/>
    </location>
    <ligand>
        <name>heme</name>
        <dbReference type="ChEBI" id="CHEBI:30413"/>
    </ligand>
    <ligandPart>
        <name>Fe</name>
        <dbReference type="ChEBI" id="CHEBI:18248"/>
    </ligandPart>
</feature>
<dbReference type="InterPro" id="IPR050182">
    <property type="entry name" value="Cytochrome_P450_fam2"/>
</dbReference>
<dbReference type="Pfam" id="PF00067">
    <property type="entry name" value="p450"/>
    <property type="match status" value="1"/>
</dbReference>
<dbReference type="GO" id="GO:0008395">
    <property type="term" value="F:steroid hydroxylase activity"/>
    <property type="evidence" value="ECO:0007669"/>
    <property type="project" value="TreeGrafter"/>
</dbReference>
<organism evidence="7 8">
    <name type="scientific">Oedothorax gibbosus</name>
    <dbReference type="NCBI Taxonomy" id="931172"/>
    <lineage>
        <taxon>Eukaryota</taxon>
        <taxon>Metazoa</taxon>
        <taxon>Ecdysozoa</taxon>
        <taxon>Arthropoda</taxon>
        <taxon>Chelicerata</taxon>
        <taxon>Arachnida</taxon>
        <taxon>Araneae</taxon>
        <taxon>Araneomorphae</taxon>
        <taxon>Entelegynae</taxon>
        <taxon>Araneoidea</taxon>
        <taxon>Linyphiidae</taxon>
        <taxon>Erigoninae</taxon>
        <taxon>Oedothorax</taxon>
    </lineage>
</organism>
<dbReference type="PROSITE" id="PS00086">
    <property type="entry name" value="CYTOCHROME_P450"/>
    <property type="match status" value="1"/>
</dbReference>
<evidence type="ECO:0000256" key="2">
    <source>
        <dbReference type="ARBA" id="ARBA00022723"/>
    </source>
</evidence>
<proteinExistence type="inferred from homology"/>
<evidence type="ECO:0000256" key="4">
    <source>
        <dbReference type="ARBA" id="ARBA00023033"/>
    </source>
</evidence>
<accession>A0AAV6TY13</accession>
<comment type="similarity">
    <text evidence="1 6">Belongs to the cytochrome P450 family.</text>
</comment>
<reference evidence="7 8" key="1">
    <citation type="journal article" date="2022" name="Nat. Ecol. Evol.">
        <title>A masculinizing supergene underlies an exaggerated male reproductive morph in a spider.</title>
        <authorList>
            <person name="Hendrickx F."/>
            <person name="De Corte Z."/>
            <person name="Sonet G."/>
            <person name="Van Belleghem S.M."/>
            <person name="Kostlbacher S."/>
            <person name="Vangestel C."/>
        </authorList>
    </citation>
    <scope>NUCLEOTIDE SEQUENCE [LARGE SCALE GENOMIC DNA]</scope>
    <source>
        <strain evidence="7">W744_W776</strain>
    </source>
</reference>
<evidence type="ECO:0000313" key="8">
    <source>
        <dbReference type="Proteomes" id="UP000827092"/>
    </source>
</evidence>
<sequence length="517" mass="59409">MQTLCPTKLSYSAFTNNSVFKWEEERCFFFQDINSSKISTPFQDANGLDKRHLRGLSNLSSHSNSSNRYWPFIDHKKTHLQFDELKKYYGDVSSLSVTGTLYINLGTLKAVREAHVAKLDCFTKRVEVFSIMSEMFKDGVAFLNNEDWKVNRKFFLQILKERVSLSVKNLLSGSLYDAVNATIVELRAKQGEEVNIIEFLTKKCNANMRLVFFGENGISEENVAVINENYAVMMVCFTAPNLLLTGNIAKYLILPFTPGYKESMARLKKIEKILYQIIDEHKSTYDENHSRDIIDDYIKERIARRSKGDPTAQYFTDKYLMSSLVQILGDGVLSVAAFIALFLKTLLDHPEEQEKLYKELVEVVGHDRLPTIEDKSRLTYTNAFMLEGMRVADFFPFFPSMECTKETTISGYRIPKGSVSLMNIYSAHHDPETYEEPYKFNPSRFIKTDDKKKADPLVTFGVGKRACIGESFTMLQVFLFTTALVKNFKISVPEDIQQNTFELLMEGKLKIKLEPRN</sequence>
<keyword evidence="8" id="KW-1185">Reference proteome</keyword>
<keyword evidence="4 6" id="KW-0503">Monooxygenase</keyword>
<dbReference type="GO" id="GO:0020037">
    <property type="term" value="F:heme binding"/>
    <property type="evidence" value="ECO:0007669"/>
    <property type="project" value="InterPro"/>
</dbReference>
<dbReference type="PANTHER" id="PTHR24300">
    <property type="entry name" value="CYTOCHROME P450 508A4-RELATED"/>
    <property type="match status" value="1"/>
</dbReference>
<keyword evidence="3 5" id="KW-0408">Iron</keyword>
<keyword evidence="5 6" id="KW-0349">Heme</keyword>
<dbReference type="GO" id="GO:0006082">
    <property type="term" value="P:organic acid metabolic process"/>
    <property type="evidence" value="ECO:0007669"/>
    <property type="project" value="TreeGrafter"/>
</dbReference>
<dbReference type="InterPro" id="IPR036396">
    <property type="entry name" value="Cyt_P450_sf"/>
</dbReference>
<dbReference type="GO" id="GO:0005506">
    <property type="term" value="F:iron ion binding"/>
    <property type="evidence" value="ECO:0007669"/>
    <property type="project" value="InterPro"/>
</dbReference>
<dbReference type="InterPro" id="IPR001128">
    <property type="entry name" value="Cyt_P450"/>
</dbReference>
<keyword evidence="2 5" id="KW-0479">Metal-binding</keyword>